<protein>
    <recommendedName>
        <fullName evidence="1">ApeA N-terminal domain-containing protein</fullName>
    </recommendedName>
</protein>
<comment type="caution">
    <text evidence="2">The sequence shown here is derived from an EMBL/GenBank/DDBJ whole genome shotgun (WGS) entry which is preliminary data.</text>
</comment>
<dbReference type="EMBL" id="AFVZ01000001">
    <property type="protein sequence ID" value="EHN59430.1"/>
    <property type="molecule type" value="Genomic_DNA"/>
</dbReference>
<dbReference type="Pfam" id="PF18862">
    <property type="entry name" value="ApeA_NTD1"/>
    <property type="match status" value="1"/>
</dbReference>
<accession>G9WFQ7</accession>
<sequence>MEKKKFTEYDMRDDFTFPVYVGYGLIEQGGIEDIDPSQQIPGELTRRNGETYLELADNPRKKDFRKTGIIYNDEDRVSSEEDGYTWFARTWDGRILFVIHKYFKIASHSPSAFNHFSNETSKWLINDYSMSSQYMLASGVYQARLYLDHIYSWFALFKPEQELETTPPLIFSNLQFEGKTFSLMVGAEGKEKHKLHSFERTAHTFIKISFEETQTRDFIYRLAVAIRNFFQILIGKAIGISRIILNRNKSFNPKTKIMNPEDERENWFLDQSFLPQTIVEKIDQSDYPYRRISEKFDSILKKYLADVKLQNLVSTYLTVDQFQIPVNTQIITLVSGIESYCIDLKYPSNGKPIKRAIEKLQYFFGLLDNLDESAQHVIEGRKVDVQLLLQGMIDSRDYIVHGEKTEKARSETELIPDLIIFKNLMRKVIAKIILTTVDKNGSCSAY</sequence>
<dbReference type="RefSeq" id="WP_007746328.1">
    <property type="nucleotide sequence ID" value="NZ_CM001398.1"/>
</dbReference>
<dbReference type="InterPro" id="IPR041223">
    <property type="entry name" value="ApeA_NTD"/>
</dbReference>
<dbReference type="HOGENOM" id="CLU_686788_0_0_9"/>
<evidence type="ECO:0000313" key="3">
    <source>
        <dbReference type="Proteomes" id="UP000004959"/>
    </source>
</evidence>
<feature type="domain" description="ApeA N-terminal" evidence="1">
    <location>
        <begin position="179"/>
        <end position="302"/>
    </location>
</feature>
<organism evidence="2 3">
    <name type="scientific">Oenococcus kitaharae DSM 17330</name>
    <dbReference type="NCBI Taxonomy" id="1045004"/>
    <lineage>
        <taxon>Bacteria</taxon>
        <taxon>Bacillati</taxon>
        <taxon>Bacillota</taxon>
        <taxon>Bacilli</taxon>
        <taxon>Lactobacillales</taxon>
        <taxon>Lactobacillaceae</taxon>
        <taxon>Oenococcus</taxon>
    </lineage>
</organism>
<proteinExistence type="predicted"/>
<dbReference type="PATRIC" id="fig|1045004.4.peg.1322"/>
<evidence type="ECO:0000313" key="2">
    <source>
        <dbReference type="EMBL" id="EHN59430.1"/>
    </source>
</evidence>
<dbReference type="Proteomes" id="UP000004959">
    <property type="component" value="Chromosome"/>
</dbReference>
<dbReference type="AlphaFoldDB" id="G9WFQ7"/>
<evidence type="ECO:0000259" key="1">
    <source>
        <dbReference type="Pfam" id="PF18862"/>
    </source>
</evidence>
<dbReference type="OrthoDB" id="2296920at2"/>
<name>G9WFQ7_9LACO</name>
<keyword evidence="3" id="KW-1185">Reference proteome</keyword>
<reference evidence="2 3" key="1">
    <citation type="journal article" date="2012" name="PLoS ONE">
        <title>Functional divergence in the genus oenococcus as predicted by genome sequencing of the newly-described species, Oenococcus kitaharae.</title>
        <authorList>
            <person name="Borneman A.R."/>
            <person name="McCarthy J.M."/>
            <person name="Chambers P.J."/>
            <person name="Bartowsky E.J."/>
        </authorList>
    </citation>
    <scope>NUCLEOTIDE SEQUENCE [LARGE SCALE GENOMIC DNA]</scope>
    <source>
        <strain evidence="3">DSM17330</strain>
    </source>
</reference>
<gene>
    <name evidence="2" type="ORF">OKIT_1347</name>
</gene>